<evidence type="ECO:0000313" key="2">
    <source>
        <dbReference type="EMBL" id="RNA13433.1"/>
    </source>
</evidence>
<accession>A0A3M7QQ83</accession>
<protein>
    <submittedName>
        <fullName evidence="2">Uncharacterized protein</fullName>
    </submittedName>
</protein>
<keyword evidence="1" id="KW-1133">Transmembrane helix</keyword>
<name>A0A3M7QQ83_BRAPC</name>
<comment type="caution">
    <text evidence="2">The sequence shown here is derived from an EMBL/GenBank/DDBJ whole genome shotgun (WGS) entry which is preliminary data.</text>
</comment>
<gene>
    <name evidence="2" type="ORF">BpHYR1_033665</name>
</gene>
<keyword evidence="3" id="KW-1185">Reference proteome</keyword>
<sequence length="65" mass="7734">MLVSDLLLVKKLKFHNIYQSHTSRVGPQDLNRDVRPHDFFKNVLIIIFNICFILLMYEIAILYRG</sequence>
<dbReference type="AlphaFoldDB" id="A0A3M7QQ83"/>
<dbReference type="Proteomes" id="UP000276133">
    <property type="component" value="Unassembled WGS sequence"/>
</dbReference>
<organism evidence="2 3">
    <name type="scientific">Brachionus plicatilis</name>
    <name type="common">Marine rotifer</name>
    <name type="synonym">Brachionus muelleri</name>
    <dbReference type="NCBI Taxonomy" id="10195"/>
    <lineage>
        <taxon>Eukaryota</taxon>
        <taxon>Metazoa</taxon>
        <taxon>Spiralia</taxon>
        <taxon>Gnathifera</taxon>
        <taxon>Rotifera</taxon>
        <taxon>Eurotatoria</taxon>
        <taxon>Monogononta</taxon>
        <taxon>Pseudotrocha</taxon>
        <taxon>Ploima</taxon>
        <taxon>Brachionidae</taxon>
        <taxon>Brachionus</taxon>
    </lineage>
</organism>
<keyword evidence="1" id="KW-0812">Transmembrane</keyword>
<proteinExistence type="predicted"/>
<keyword evidence="1" id="KW-0472">Membrane</keyword>
<evidence type="ECO:0000256" key="1">
    <source>
        <dbReference type="SAM" id="Phobius"/>
    </source>
</evidence>
<evidence type="ECO:0000313" key="3">
    <source>
        <dbReference type="Proteomes" id="UP000276133"/>
    </source>
</evidence>
<reference evidence="2 3" key="1">
    <citation type="journal article" date="2018" name="Sci. Rep.">
        <title>Genomic signatures of local adaptation to the degree of environmental predictability in rotifers.</title>
        <authorList>
            <person name="Franch-Gras L."/>
            <person name="Hahn C."/>
            <person name="Garcia-Roger E.M."/>
            <person name="Carmona M.J."/>
            <person name="Serra M."/>
            <person name="Gomez A."/>
        </authorList>
    </citation>
    <scope>NUCLEOTIDE SEQUENCE [LARGE SCALE GENOMIC DNA]</scope>
    <source>
        <strain evidence="2">HYR1</strain>
    </source>
</reference>
<feature type="transmembrane region" description="Helical" evidence="1">
    <location>
        <begin position="43"/>
        <end position="63"/>
    </location>
</feature>
<dbReference type="EMBL" id="REGN01005420">
    <property type="protein sequence ID" value="RNA13433.1"/>
    <property type="molecule type" value="Genomic_DNA"/>
</dbReference>